<keyword evidence="2" id="KW-1185">Reference proteome</keyword>
<gene>
    <name evidence="1" type="ORF">CTAM01_05069</name>
</gene>
<name>A0ABQ9RG97_9PEZI</name>
<protein>
    <submittedName>
        <fullName evidence="1">Uncharacterized protein</fullName>
    </submittedName>
</protein>
<accession>A0ABQ9RG97</accession>
<comment type="caution">
    <text evidence="1">The sequence shown here is derived from an EMBL/GenBank/DDBJ whole genome shotgun (WGS) entry which is preliminary data.</text>
</comment>
<organism evidence="1 2">
    <name type="scientific">Colletotrichum tamarilloi</name>
    <dbReference type="NCBI Taxonomy" id="1209934"/>
    <lineage>
        <taxon>Eukaryota</taxon>
        <taxon>Fungi</taxon>
        <taxon>Dikarya</taxon>
        <taxon>Ascomycota</taxon>
        <taxon>Pezizomycotina</taxon>
        <taxon>Sordariomycetes</taxon>
        <taxon>Hypocreomycetidae</taxon>
        <taxon>Glomerellales</taxon>
        <taxon>Glomerellaceae</taxon>
        <taxon>Colletotrichum</taxon>
        <taxon>Colletotrichum acutatum species complex</taxon>
    </lineage>
</organism>
<proteinExistence type="predicted"/>
<sequence length="169" mass="19126">MGRPSLLYKGALAWDMNQEKTAAHQKRDALFDAKLRVECDRPGPFYKFAVKTFDDGVITSQAILRRFARSPDLTPESTDMGFGQIVALLLLVQPLMAVGKVRTGNQAEEVPVEIEVSYYQCQMSGDDVESRSSPAQPCSYGTHFDEMKRYFYTTINDPNLLPKDRQEHI</sequence>
<dbReference type="EMBL" id="MLFU01000012">
    <property type="protein sequence ID" value="KAK1503080.1"/>
    <property type="molecule type" value="Genomic_DNA"/>
</dbReference>
<evidence type="ECO:0000313" key="2">
    <source>
        <dbReference type="Proteomes" id="UP001227543"/>
    </source>
</evidence>
<dbReference type="RefSeq" id="XP_060384468.1">
    <property type="nucleotide sequence ID" value="XM_060521099.1"/>
</dbReference>
<dbReference type="GeneID" id="85405337"/>
<dbReference type="Proteomes" id="UP001227543">
    <property type="component" value="Unassembled WGS sequence"/>
</dbReference>
<reference evidence="1 2" key="1">
    <citation type="submission" date="2016-10" db="EMBL/GenBank/DDBJ databases">
        <title>The genome sequence of Colletotrichum fioriniae PJ7.</title>
        <authorList>
            <person name="Baroncelli R."/>
        </authorList>
    </citation>
    <scope>NUCLEOTIDE SEQUENCE [LARGE SCALE GENOMIC DNA]</scope>
    <source>
        <strain evidence="1 2">Tom-12</strain>
    </source>
</reference>
<evidence type="ECO:0000313" key="1">
    <source>
        <dbReference type="EMBL" id="KAK1503080.1"/>
    </source>
</evidence>